<keyword evidence="1" id="KW-0732">Signal</keyword>
<keyword evidence="3" id="KW-1185">Reference proteome</keyword>
<proteinExistence type="predicted"/>
<dbReference type="OrthoDB" id="638836at2"/>
<evidence type="ECO:0000313" key="2">
    <source>
        <dbReference type="EMBL" id="KAA3435937.1"/>
    </source>
</evidence>
<dbReference type="AlphaFoldDB" id="A0A5B6T7P9"/>
<evidence type="ECO:0000256" key="1">
    <source>
        <dbReference type="SAM" id="SignalP"/>
    </source>
</evidence>
<evidence type="ECO:0000313" key="3">
    <source>
        <dbReference type="Proteomes" id="UP000324133"/>
    </source>
</evidence>
<name>A0A5B6T7P9_9BACT</name>
<dbReference type="EMBL" id="VKKY01000005">
    <property type="protein sequence ID" value="KAA3435937.1"/>
    <property type="molecule type" value="Genomic_DNA"/>
</dbReference>
<reference evidence="2 3" key="1">
    <citation type="submission" date="2019-07" db="EMBL/GenBank/DDBJ databases">
        <title>Rufibacter sp. nov., isolated from lake sediment.</title>
        <authorList>
            <person name="Qu J.-H."/>
        </authorList>
    </citation>
    <scope>NUCLEOTIDE SEQUENCE [LARGE SCALE GENOMIC DNA]</scope>
    <source>
        <strain evidence="2 3">NBS58-1</strain>
    </source>
</reference>
<feature type="chain" id="PRO_5022748492" description="Porin" evidence="1">
    <location>
        <begin position="27"/>
        <end position="443"/>
    </location>
</feature>
<dbReference type="SUPFAM" id="SSF56935">
    <property type="entry name" value="Porins"/>
    <property type="match status" value="1"/>
</dbReference>
<dbReference type="RefSeq" id="WP_149093251.1">
    <property type="nucleotide sequence ID" value="NZ_VKKY01000005.1"/>
</dbReference>
<organism evidence="2 3">
    <name type="scientific">Rufibacter hautae</name>
    <dbReference type="NCBI Taxonomy" id="2595005"/>
    <lineage>
        <taxon>Bacteria</taxon>
        <taxon>Pseudomonadati</taxon>
        <taxon>Bacteroidota</taxon>
        <taxon>Cytophagia</taxon>
        <taxon>Cytophagales</taxon>
        <taxon>Hymenobacteraceae</taxon>
        <taxon>Rufibacter</taxon>
    </lineage>
</organism>
<protein>
    <recommendedName>
        <fullName evidence="4">Porin</fullName>
    </recommendedName>
</protein>
<evidence type="ECO:0008006" key="4">
    <source>
        <dbReference type="Google" id="ProtNLM"/>
    </source>
</evidence>
<dbReference type="Proteomes" id="UP000324133">
    <property type="component" value="Unassembled WGS sequence"/>
</dbReference>
<sequence length="443" mass="48755">MKTIFTTAIVSLLTAGSFLASSNAQAQVFGPVSNLRPYDKTGINVFEDPKTDTVAFDGIRLKLGAGFTQSFQGLRHRNSSGGLQKITPGFNTANANLFLDVQLAEGIRLNLTSYLSSRHHNETWVKGGYIQFDKLPFKGQFWADLMEVTTIKIGHMEINYGDQHFRRSDGGHTFYNPFAENYILDAFATEIGGEVLVRRNGLFGLVGVSNGMIKGNIDELVPTAADGNIRKSPAFYIKGGVDKQLMPEVRVRLAASYYTNNSSGGQTLYGGDRTGSNYFMAMEKEGGTYSVNAFSGRLNPGFSKKVDALQVNGFVKASQLEVFATYETAEGRSKNETRERNVHQYAVDVVYRIGVQENFFVGARYNKVTAQLPNVAETATTAPIVFGNDIKIDRMAVGAGWFLTRNILLKGEYVRQEYENFPAAEYRSGGSFNGYVIQAAVGF</sequence>
<feature type="signal peptide" evidence="1">
    <location>
        <begin position="1"/>
        <end position="26"/>
    </location>
</feature>
<comment type="caution">
    <text evidence="2">The sequence shown here is derived from an EMBL/GenBank/DDBJ whole genome shotgun (WGS) entry which is preliminary data.</text>
</comment>
<gene>
    <name evidence="2" type="ORF">FOA19_23115</name>
</gene>
<accession>A0A5B6T7P9</accession>